<feature type="transmembrane region" description="Helical" evidence="1">
    <location>
        <begin position="57"/>
        <end position="80"/>
    </location>
</feature>
<gene>
    <name evidence="3" type="ORF">BOKJ2_LOCUS5036</name>
</gene>
<organism evidence="3 4">
    <name type="scientific">Bursaphelenchus okinawaensis</name>
    <dbReference type="NCBI Taxonomy" id="465554"/>
    <lineage>
        <taxon>Eukaryota</taxon>
        <taxon>Metazoa</taxon>
        <taxon>Ecdysozoa</taxon>
        <taxon>Nematoda</taxon>
        <taxon>Chromadorea</taxon>
        <taxon>Rhabditida</taxon>
        <taxon>Tylenchina</taxon>
        <taxon>Tylenchomorpha</taxon>
        <taxon>Aphelenchoidea</taxon>
        <taxon>Aphelenchoididae</taxon>
        <taxon>Bursaphelenchus</taxon>
    </lineage>
</organism>
<feature type="transmembrane region" description="Helical" evidence="1">
    <location>
        <begin position="181"/>
        <end position="205"/>
    </location>
</feature>
<reference evidence="3" key="1">
    <citation type="submission" date="2020-09" db="EMBL/GenBank/DDBJ databases">
        <authorList>
            <person name="Kikuchi T."/>
        </authorList>
    </citation>
    <scope>NUCLEOTIDE SEQUENCE</scope>
    <source>
        <strain evidence="3">SH1</strain>
    </source>
</reference>
<dbReference type="InterPro" id="IPR019428">
    <property type="entry name" value="7TM_GPCR_serpentine_rcpt_Str"/>
</dbReference>
<name>A0A811KC21_9BILA</name>
<evidence type="ECO:0008006" key="5">
    <source>
        <dbReference type="Google" id="ProtNLM"/>
    </source>
</evidence>
<accession>A0A811KC21</accession>
<proteinExistence type="predicted"/>
<keyword evidence="1" id="KW-0472">Membrane</keyword>
<evidence type="ECO:0000313" key="4">
    <source>
        <dbReference type="Proteomes" id="UP000614601"/>
    </source>
</evidence>
<protein>
    <recommendedName>
        <fullName evidence="5">7TM_GPCR_Srx domain-containing protein</fullName>
    </recommendedName>
</protein>
<evidence type="ECO:0000313" key="3">
    <source>
        <dbReference type="EMBL" id="CAD5213325.1"/>
    </source>
</evidence>
<dbReference type="OrthoDB" id="5842448at2759"/>
<feature type="chain" id="PRO_5035681586" description="7TM_GPCR_Srx domain-containing protein" evidence="2">
    <location>
        <begin position="26"/>
        <end position="257"/>
    </location>
</feature>
<dbReference type="EMBL" id="CAJFDH010000003">
    <property type="protein sequence ID" value="CAD5213325.1"/>
    <property type="molecule type" value="Genomic_DNA"/>
</dbReference>
<keyword evidence="1" id="KW-0812">Transmembrane</keyword>
<dbReference type="AlphaFoldDB" id="A0A811KC21"/>
<evidence type="ECO:0000256" key="2">
    <source>
        <dbReference type="SAM" id="SignalP"/>
    </source>
</evidence>
<keyword evidence="2" id="KW-0732">Signal</keyword>
<keyword evidence="4" id="KW-1185">Reference proteome</keyword>
<dbReference type="Pfam" id="PF10326">
    <property type="entry name" value="7TM_GPCR_Str"/>
    <property type="match status" value="2"/>
</dbReference>
<comment type="caution">
    <text evidence="3">The sequence shown here is derived from an EMBL/GenBank/DDBJ whole genome shotgun (WGS) entry which is preliminary data.</text>
</comment>
<feature type="signal peptide" evidence="2">
    <location>
        <begin position="1"/>
        <end position="25"/>
    </location>
</feature>
<dbReference type="Proteomes" id="UP000614601">
    <property type="component" value="Unassembled WGS sequence"/>
</dbReference>
<dbReference type="EMBL" id="CAJFCW020000003">
    <property type="protein sequence ID" value="CAG9100640.1"/>
    <property type="molecule type" value="Genomic_DNA"/>
</dbReference>
<feature type="transmembrane region" description="Helical" evidence="1">
    <location>
        <begin position="147"/>
        <end position="175"/>
    </location>
</feature>
<dbReference type="Proteomes" id="UP000783686">
    <property type="component" value="Unassembled WGS sequence"/>
</dbReference>
<evidence type="ECO:0000256" key="1">
    <source>
        <dbReference type="SAM" id="Phobius"/>
    </source>
</evidence>
<keyword evidence="1" id="KW-1133">Transmembrane helix</keyword>
<sequence length="257" mass="29110">MSRRKSSAQYVKLVLIAACFDCSFAIEELITQHQLHVKGGVIYILAHGIEQFVPEKFYWLCLIPHGFFTVHGLFILSGLYHFRYTMMINVNTSTWILARNICITSTCALVTACSLAYGVTQGEKLRGYSYYYKKLENEWFGKYGQNYFVYAADLTVNAFVFAFFPVGLFTFLALFRLNGEYLGILVMAVVSWLPAANGAITIYVVKDFRNFVKNFVGCRRIKVMSATVSVIGSSTMPKYSRTTRNLTSQTAEKVPPN</sequence>